<organism evidence="4">
    <name type="scientific">Vibrio sp. FF_291</name>
    <dbReference type="NCBI Taxonomy" id="1652832"/>
    <lineage>
        <taxon>Bacteria</taxon>
        <taxon>Pseudomonadati</taxon>
        <taxon>Pseudomonadota</taxon>
        <taxon>Gammaproteobacteria</taxon>
        <taxon>Vibrionales</taxon>
        <taxon>Vibrionaceae</taxon>
        <taxon>Vibrio</taxon>
    </lineage>
</organism>
<protein>
    <submittedName>
        <fullName evidence="4">Component of conjugal plasmid transfer system</fullName>
    </submittedName>
</protein>
<accession>A0A0H3ZVS7</accession>
<keyword evidence="2 3" id="KW-0732">Signal</keyword>
<feature type="chain" id="PRO_5005204580" evidence="3">
    <location>
        <begin position="18"/>
        <end position="356"/>
    </location>
</feature>
<evidence type="ECO:0000313" key="4">
    <source>
        <dbReference type="EMBL" id="AKN37591.1"/>
    </source>
</evidence>
<reference evidence="4" key="1">
    <citation type="journal article" date="2015" name="MBio">
        <title>Eco-Evolutionary Dynamics of Episomes among Ecologically Cohesive Bacterial Populations.</title>
        <authorList>
            <person name="Xue H."/>
            <person name="Cordero O.X."/>
            <person name="Camas F.M."/>
            <person name="Trimble W."/>
            <person name="Meyer F."/>
            <person name="Guglielmini J."/>
            <person name="Rocha E.P."/>
            <person name="Polz M.F."/>
        </authorList>
    </citation>
    <scope>NUCLEOTIDE SEQUENCE</scope>
    <source>
        <strain evidence="4">FF_291</strain>
    </source>
</reference>
<feature type="signal peptide" evidence="3">
    <location>
        <begin position="1"/>
        <end position="17"/>
    </location>
</feature>
<dbReference type="Pfam" id="PF03524">
    <property type="entry name" value="CagX"/>
    <property type="match status" value="1"/>
</dbReference>
<evidence type="ECO:0000256" key="2">
    <source>
        <dbReference type="ARBA" id="ARBA00022729"/>
    </source>
</evidence>
<sequence length="356" mass="39892">MKKFIIALYFISFFSLAADGGLVPNMLPKKGSTSDGFPVQELEQEQIDEGEPLPSPVLERTDVPMKVTSLNAQQETFDTSSATANTLIIPYNPTATYKLAVREVMGTTIVLPEGEGIVSYRLGDESYWSFDPEGTNTDAILPRIGSVQVYMPGSDTSLTIVGSSGNIYTFYLRGYTWKAKVDPTLTVYINDDRLQTKLEAAKRRQLALEKAERDRSAQIEEEKRQRRLAREKNDYLKEAAVTPEDYDFGYKIEGGDEDLAPYYVYDDGIFTYFKFDDKSQRMSGRPLPVVYKVLDGSDSPTNASVIGETLRTLRVEGVNNSWTLRLGEKYLCVKRRIPIPSPASNMNSIVEEASVQ</sequence>
<dbReference type="Gene3D" id="2.60.40.2500">
    <property type="match status" value="1"/>
</dbReference>
<proteinExistence type="inferred from homology"/>
<evidence type="ECO:0000256" key="3">
    <source>
        <dbReference type="SAM" id="SignalP"/>
    </source>
</evidence>
<dbReference type="InterPro" id="IPR010258">
    <property type="entry name" value="Conjugal_tfr_TrbG/VirB9/CagX"/>
</dbReference>
<evidence type="ECO:0000256" key="1">
    <source>
        <dbReference type="ARBA" id="ARBA00006135"/>
    </source>
</evidence>
<dbReference type="CDD" id="cd06911">
    <property type="entry name" value="VirB9_CagX_TrbG"/>
    <property type="match status" value="1"/>
</dbReference>
<dbReference type="AlphaFoldDB" id="A0A0H3ZVS7"/>
<dbReference type="EMBL" id="KP795540">
    <property type="protein sequence ID" value="AKN37591.1"/>
    <property type="molecule type" value="Genomic_DNA"/>
</dbReference>
<name>A0A0H3ZVS7_9VIBR</name>
<comment type="similarity">
    <text evidence="1">Belongs to the TrbG/VirB9 family.</text>
</comment>
<dbReference type="InterPro" id="IPR033645">
    <property type="entry name" value="VirB9/CagX/TrbG_C"/>
</dbReference>
<dbReference type="InterPro" id="IPR038161">
    <property type="entry name" value="VirB9/CagX/TrbG_C_sf"/>
</dbReference>